<name>A0ABV9Q0Q0_9BACL</name>
<keyword evidence="3" id="KW-0597">Phosphoprotein</keyword>
<gene>
    <name evidence="11" type="ORF">ACFO8Q_02315</name>
</gene>
<evidence type="ECO:0000256" key="5">
    <source>
        <dbReference type="ARBA" id="ARBA00022741"/>
    </source>
</evidence>
<dbReference type="EC" id="2.7.13.3" evidence="2"/>
<dbReference type="RefSeq" id="WP_380024010.1">
    <property type="nucleotide sequence ID" value="NZ_JBHSHC010000014.1"/>
</dbReference>
<evidence type="ECO:0000256" key="9">
    <source>
        <dbReference type="SAM" id="Phobius"/>
    </source>
</evidence>
<evidence type="ECO:0000256" key="3">
    <source>
        <dbReference type="ARBA" id="ARBA00022553"/>
    </source>
</evidence>
<keyword evidence="4 11" id="KW-0808">Transferase</keyword>
<dbReference type="Proteomes" id="UP001596002">
    <property type="component" value="Unassembled WGS sequence"/>
</dbReference>
<feature type="transmembrane region" description="Helical" evidence="9">
    <location>
        <begin position="116"/>
        <end position="136"/>
    </location>
</feature>
<reference evidence="12" key="1">
    <citation type="journal article" date="2019" name="Int. J. Syst. Evol. Microbiol.">
        <title>The Global Catalogue of Microorganisms (GCM) 10K type strain sequencing project: providing services to taxonomists for standard genome sequencing and annotation.</title>
        <authorList>
            <consortium name="The Broad Institute Genomics Platform"/>
            <consortium name="The Broad Institute Genome Sequencing Center for Infectious Disease"/>
            <person name="Wu L."/>
            <person name="Ma J."/>
        </authorList>
    </citation>
    <scope>NUCLEOTIDE SEQUENCE [LARGE SCALE GENOMIC DNA]</scope>
    <source>
        <strain evidence="12">WYCCWR 12678</strain>
    </source>
</reference>
<evidence type="ECO:0000313" key="12">
    <source>
        <dbReference type="Proteomes" id="UP001596002"/>
    </source>
</evidence>
<dbReference type="SMART" id="SM00387">
    <property type="entry name" value="HATPase_c"/>
    <property type="match status" value="1"/>
</dbReference>
<dbReference type="InterPro" id="IPR036890">
    <property type="entry name" value="HATPase_C_sf"/>
</dbReference>
<keyword evidence="7" id="KW-0067">ATP-binding</keyword>
<feature type="domain" description="Histidine kinase" evidence="10">
    <location>
        <begin position="309"/>
        <end position="415"/>
    </location>
</feature>
<evidence type="ECO:0000256" key="6">
    <source>
        <dbReference type="ARBA" id="ARBA00022777"/>
    </source>
</evidence>
<dbReference type="InterPro" id="IPR005467">
    <property type="entry name" value="His_kinase_dom"/>
</dbReference>
<keyword evidence="6 11" id="KW-0418">Kinase</keyword>
<dbReference type="PRINTS" id="PR00344">
    <property type="entry name" value="BCTRLSENSOR"/>
</dbReference>
<dbReference type="InterPro" id="IPR050980">
    <property type="entry name" value="2C_sensor_his_kinase"/>
</dbReference>
<feature type="transmembrane region" description="Helical" evidence="9">
    <location>
        <begin position="51"/>
        <end position="69"/>
    </location>
</feature>
<keyword evidence="12" id="KW-1185">Reference proteome</keyword>
<comment type="catalytic activity">
    <reaction evidence="1">
        <text>ATP + protein L-histidine = ADP + protein N-phospho-L-histidine.</text>
        <dbReference type="EC" id="2.7.13.3"/>
    </reaction>
</comment>
<evidence type="ECO:0000256" key="4">
    <source>
        <dbReference type="ARBA" id="ARBA00022679"/>
    </source>
</evidence>
<dbReference type="InterPro" id="IPR003594">
    <property type="entry name" value="HATPase_dom"/>
</dbReference>
<accession>A0ABV9Q0Q0</accession>
<feature type="transmembrane region" description="Helical" evidence="9">
    <location>
        <begin position="142"/>
        <end position="165"/>
    </location>
</feature>
<dbReference type="EMBL" id="JBHSHC010000014">
    <property type="protein sequence ID" value="MFC4766235.1"/>
    <property type="molecule type" value="Genomic_DNA"/>
</dbReference>
<dbReference type="PANTHER" id="PTHR44936:SF9">
    <property type="entry name" value="SENSOR PROTEIN CREC"/>
    <property type="match status" value="1"/>
</dbReference>
<keyword evidence="9" id="KW-0812">Transmembrane</keyword>
<organism evidence="11 12">
    <name type="scientific">Effusibacillus consociatus</name>
    <dbReference type="NCBI Taxonomy" id="1117041"/>
    <lineage>
        <taxon>Bacteria</taxon>
        <taxon>Bacillati</taxon>
        <taxon>Bacillota</taxon>
        <taxon>Bacilli</taxon>
        <taxon>Bacillales</taxon>
        <taxon>Alicyclobacillaceae</taxon>
        <taxon>Effusibacillus</taxon>
    </lineage>
</organism>
<evidence type="ECO:0000256" key="7">
    <source>
        <dbReference type="ARBA" id="ARBA00022840"/>
    </source>
</evidence>
<evidence type="ECO:0000256" key="1">
    <source>
        <dbReference type="ARBA" id="ARBA00000085"/>
    </source>
</evidence>
<proteinExistence type="predicted"/>
<comment type="caution">
    <text evidence="11">The sequence shown here is derived from an EMBL/GenBank/DDBJ whole genome shotgun (WGS) entry which is preliminary data.</text>
</comment>
<sequence>MRERMLRLAGIMLATAFLGEMKMNPFGETFRFSLGIAAFFFGMLWFRSVPVLVTGVLAGSTILWFRVGMDVFMDHAFFYESLSKHLPSAFYYFSFALIIHLTRLRDFFENPLRVGVVGALADLTSNYVELLIRHIIGESYPITWQSFLIMLLFGALRSFFVVGLYNMLSIRQVRALGEARQKELDRLLMINSNLYEETLYLRKSMSHLEEITRKSYQLYKRLMESDKSQANLALHIAEHVHEVKKDSQRILAGLSKIINQEELAPRLSISDLCGLVVRANEKYAELLGKHIEFEYQCDTHLSTNQVYALLSVLNNLVANAVEAIPSSGRIQIRVELDQGEMIFHVTDSGPGVSPEDRDWVFEPGYTTKYDLEGNPSTGIGLTHAQDIIQNLNGTLTIRDDQPDMTHFEIRIPIHQLHRREGV</sequence>
<keyword evidence="9" id="KW-1133">Transmembrane helix</keyword>
<evidence type="ECO:0000313" key="11">
    <source>
        <dbReference type="EMBL" id="MFC4766235.1"/>
    </source>
</evidence>
<keyword evidence="5" id="KW-0547">Nucleotide-binding</keyword>
<evidence type="ECO:0000256" key="8">
    <source>
        <dbReference type="ARBA" id="ARBA00023012"/>
    </source>
</evidence>
<dbReference type="PROSITE" id="PS50109">
    <property type="entry name" value="HIS_KIN"/>
    <property type="match status" value="1"/>
</dbReference>
<dbReference type="InterPro" id="IPR004358">
    <property type="entry name" value="Sig_transdc_His_kin-like_C"/>
</dbReference>
<evidence type="ECO:0000256" key="2">
    <source>
        <dbReference type="ARBA" id="ARBA00012438"/>
    </source>
</evidence>
<evidence type="ECO:0000259" key="10">
    <source>
        <dbReference type="PROSITE" id="PS50109"/>
    </source>
</evidence>
<dbReference type="Pfam" id="PF02518">
    <property type="entry name" value="HATPase_c"/>
    <property type="match status" value="1"/>
</dbReference>
<dbReference type="Gene3D" id="3.30.565.10">
    <property type="entry name" value="Histidine kinase-like ATPase, C-terminal domain"/>
    <property type="match status" value="1"/>
</dbReference>
<dbReference type="SUPFAM" id="SSF55874">
    <property type="entry name" value="ATPase domain of HSP90 chaperone/DNA topoisomerase II/histidine kinase"/>
    <property type="match status" value="1"/>
</dbReference>
<dbReference type="GO" id="GO:0004673">
    <property type="term" value="F:protein histidine kinase activity"/>
    <property type="evidence" value="ECO:0007669"/>
    <property type="project" value="UniProtKB-EC"/>
</dbReference>
<feature type="transmembrane region" description="Helical" evidence="9">
    <location>
        <begin position="89"/>
        <end position="104"/>
    </location>
</feature>
<protein>
    <recommendedName>
        <fullName evidence="2">histidine kinase</fullName>
        <ecNumber evidence="2">2.7.13.3</ecNumber>
    </recommendedName>
</protein>
<dbReference type="PANTHER" id="PTHR44936">
    <property type="entry name" value="SENSOR PROTEIN CREC"/>
    <property type="match status" value="1"/>
</dbReference>
<keyword evidence="9" id="KW-0472">Membrane</keyword>
<keyword evidence="8" id="KW-0902">Two-component regulatory system</keyword>